<protein>
    <submittedName>
        <fullName evidence="4">Glycosyltransferase</fullName>
    </submittedName>
</protein>
<feature type="transmembrane region" description="Helical" evidence="1">
    <location>
        <begin position="297"/>
        <end position="320"/>
    </location>
</feature>
<reference evidence="4" key="1">
    <citation type="submission" date="2019-03" db="EMBL/GenBank/DDBJ databases">
        <title>Lake Tanganyika Metagenome-Assembled Genomes (MAGs).</title>
        <authorList>
            <person name="Tran P."/>
        </authorList>
    </citation>
    <scope>NUCLEOTIDE SEQUENCE</scope>
    <source>
        <strain evidence="4">M_DeepCast_400m_m2_100</strain>
    </source>
</reference>
<keyword evidence="1" id="KW-1133">Transmembrane helix</keyword>
<evidence type="ECO:0000256" key="1">
    <source>
        <dbReference type="SAM" id="Phobius"/>
    </source>
</evidence>
<dbReference type="Proteomes" id="UP000748308">
    <property type="component" value="Unassembled WGS sequence"/>
</dbReference>
<dbReference type="InterPro" id="IPR001173">
    <property type="entry name" value="Glyco_trans_2-like"/>
</dbReference>
<feature type="domain" description="Glycosyltransferase 2-like" evidence="3">
    <location>
        <begin position="163"/>
        <end position="279"/>
    </location>
</feature>
<dbReference type="PANTHER" id="PTHR43685">
    <property type="entry name" value="GLYCOSYLTRANSFERASE"/>
    <property type="match status" value="1"/>
</dbReference>
<evidence type="ECO:0000313" key="5">
    <source>
        <dbReference type="Proteomes" id="UP000748308"/>
    </source>
</evidence>
<keyword evidence="1" id="KW-0472">Membrane</keyword>
<keyword evidence="1" id="KW-0812">Transmembrane</keyword>
<feature type="domain" description="Glycosyltransferase 2-like" evidence="2">
    <location>
        <begin position="4"/>
        <end position="135"/>
    </location>
</feature>
<evidence type="ECO:0000259" key="3">
    <source>
        <dbReference type="Pfam" id="PF13632"/>
    </source>
</evidence>
<gene>
    <name evidence="4" type="ORF">FJY75_04055</name>
</gene>
<dbReference type="EMBL" id="VGIY01000065">
    <property type="protein sequence ID" value="MBM3317007.1"/>
    <property type="molecule type" value="Genomic_DNA"/>
</dbReference>
<dbReference type="Pfam" id="PF13632">
    <property type="entry name" value="Glyco_trans_2_3"/>
    <property type="match status" value="1"/>
</dbReference>
<organism evidence="4 5">
    <name type="scientific">Eiseniibacteriota bacterium</name>
    <dbReference type="NCBI Taxonomy" id="2212470"/>
    <lineage>
        <taxon>Bacteria</taxon>
        <taxon>Candidatus Eiseniibacteriota</taxon>
    </lineage>
</organism>
<dbReference type="Pfam" id="PF00535">
    <property type="entry name" value="Glycos_transf_2"/>
    <property type="match status" value="1"/>
</dbReference>
<feature type="transmembrane region" description="Helical" evidence="1">
    <location>
        <begin position="242"/>
        <end position="260"/>
    </location>
</feature>
<dbReference type="InterPro" id="IPR029044">
    <property type="entry name" value="Nucleotide-diphossugar_trans"/>
</dbReference>
<dbReference type="SUPFAM" id="SSF53448">
    <property type="entry name" value="Nucleotide-diphospho-sugar transferases"/>
    <property type="match status" value="1"/>
</dbReference>
<dbReference type="InterPro" id="IPR050834">
    <property type="entry name" value="Glycosyltransf_2"/>
</dbReference>
<dbReference type="PANTHER" id="PTHR43685:SF2">
    <property type="entry name" value="GLYCOSYLTRANSFERASE 2-LIKE DOMAIN-CONTAINING PROTEIN"/>
    <property type="match status" value="1"/>
</dbReference>
<sequence>MALSVVLPVLDEARDIGRLLAEILGQTPPPGGFEVLVVDGGSSDGTPDIVRAAMRDHPELRLIGNPRRLSSAGRNAGARAARGEHVLFLDGHCALPRSDYLQRAIEIFASTGAACLCRPQPLIRLADGKWARAISAARHSRLGHHPSSDIFGGSPGPRDPRSAGAAYTRACLERLGGYDERFDACEDVEFNCRVAAAGLPAYLHPDLAVEYRPRSSPGALLRQMTRYGRGRARLMARHPREVPWPLVLATALCLLLPAILIGWGARAAGAVAAIVLGGWALAAGVEGLRLGGLGAEAARVAVSLLVIPAGLLLGFWRGLLDAPRLRGPRREGGLGQGDGGRP</sequence>
<name>A0A937XAV1_UNCEI</name>
<evidence type="ECO:0000259" key="2">
    <source>
        <dbReference type="Pfam" id="PF00535"/>
    </source>
</evidence>
<dbReference type="Gene3D" id="3.90.550.10">
    <property type="entry name" value="Spore Coat Polysaccharide Biosynthesis Protein SpsA, Chain A"/>
    <property type="match status" value="1"/>
</dbReference>
<proteinExistence type="predicted"/>
<feature type="transmembrane region" description="Helical" evidence="1">
    <location>
        <begin position="267"/>
        <end position="285"/>
    </location>
</feature>
<accession>A0A937XAV1</accession>
<evidence type="ECO:0000313" key="4">
    <source>
        <dbReference type="EMBL" id="MBM3317007.1"/>
    </source>
</evidence>
<dbReference type="AlphaFoldDB" id="A0A937XAV1"/>
<comment type="caution">
    <text evidence="4">The sequence shown here is derived from an EMBL/GenBank/DDBJ whole genome shotgun (WGS) entry which is preliminary data.</text>
</comment>